<evidence type="ECO:0000313" key="2">
    <source>
        <dbReference type="Proteomes" id="UP000054279"/>
    </source>
</evidence>
<name>A0A0C9VSK0_SPHS4</name>
<keyword evidence="2" id="KW-1185">Reference proteome</keyword>
<gene>
    <name evidence="1" type="ORF">M422DRAFT_250770</name>
</gene>
<dbReference type="Proteomes" id="UP000054279">
    <property type="component" value="Unassembled WGS sequence"/>
</dbReference>
<dbReference type="HOGENOM" id="CLU_037356_0_0_1"/>
<dbReference type="EMBL" id="KN837111">
    <property type="protein sequence ID" value="KIJ45457.1"/>
    <property type="molecule type" value="Genomic_DNA"/>
</dbReference>
<accession>A0A0C9VSK0</accession>
<sequence length="355" mass="40610">MSQATRSSNTAELLSRFRKQQAQCDEHHVEVGAIFGACFVYHPKGCNRCSSYLEHLLEDIKQCPSKFSFSKDEIMNRLYEAWPHITEFITDLNEERLTFAQKLGEEKADNCRLCSELDGLDEKIQELEARILSLQPKTPLGDQSLTVASNTDISSSDVSPHPLVSPGDRTYLHKRSRKLFENTSFQNHIQVPEKRPEYWSLYMWNTLKDWYTNPMSVPNTIRDNSEGYFLEDVDVAVWISKVAADISGFDKNLLQANHEATMWITDSATPLRIGTTIVKDRSNNSQTTKPERLPTGPDFLVLVLEHYSLTRGQIYGRIILYMIRHEAKCPCSGTGSERAEYMHLNQRPPPPHKGK</sequence>
<protein>
    <submittedName>
        <fullName evidence="1">Unplaced genomic scaffold SPHSTscaffold_36, whole genome shotgun sequence</fullName>
    </submittedName>
</protein>
<dbReference type="AlphaFoldDB" id="A0A0C9VSK0"/>
<proteinExistence type="predicted"/>
<reference evidence="1 2" key="1">
    <citation type="submission" date="2014-06" db="EMBL/GenBank/DDBJ databases">
        <title>Evolutionary Origins and Diversification of the Mycorrhizal Mutualists.</title>
        <authorList>
            <consortium name="DOE Joint Genome Institute"/>
            <consortium name="Mycorrhizal Genomics Consortium"/>
            <person name="Kohler A."/>
            <person name="Kuo A."/>
            <person name="Nagy L.G."/>
            <person name="Floudas D."/>
            <person name="Copeland A."/>
            <person name="Barry K.W."/>
            <person name="Cichocki N."/>
            <person name="Veneault-Fourrey C."/>
            <person name="LaButti K."/>
            <person name="Lindquist E.A."/>
            <person name="Lipzen A."/>
            <person name="Lundell T."/>
            <person name="Morin E."/>
            <person name="Murat C."/>
            <person name="Riley R."/>
            <person name="Ohm R."/>
            <person name="Sun H."/>
            <person name="Tunlid A."/>
            <person name="Henrissat B."/>
            <person name="Grigoriev I.V."/>
            <person name="Hibbett D.S."/>
            <person name="Martin F."/>
        </authorList>
    </citation>
    <scope>NUCLEOTIDE SEQUENCE [LARGE SCALE GENOMIC DNA]</scope>
    <source>
        <strain evidence="1 2">SS14</strain>
    </source>
</reference>
<evidence type="ECO:0000313" key="1">
    <source>
        <dbReference type="EMBL" id="KIJ45457.1"/>
    </source>
</evidence>
<organism evidence="1 2">
    <name type="scientific">Sphaerobolus stellatus (strain SS14)</name>
    <dbReference type="NCBI Taxonomy" id="990650"/>
    <lineage>
        <taxon>Eukaryota</taxon>
        <taxon>Fungi</taxon>
        <taxon>Dikarya</taxon>
        <taxon>Basidiomycota</taxon>
        <taxon>Agaricomycotina</taxon>
        <taxon>Agaricomycetes</taxon>
        <taxon>Phallomycetidae</taxon>
        <taxon>Geastrales</taxon>
        <taxon>Sphaerobolaceae</taxon>
        <taxon>Sphaerobolus</taxon>
    </lineage>
</organism>
<dbReference type="OrthoDB" id="244061at2759"/>